<protein>
    <submittedName>
        <fullName evidence="1">Uncharacterized protein</fullName>
    </submittedName>
</protein>
<organism evidence="1">
    <name type="scientific">Siphoviridae sp. cthWs11</name>
    <dbReference type="NCBI Taxonomy" id="2825616"/>
    <lineage>
        <taxon>Viruses</taxon>
        <taxon>Duplodnaviria</taxon>
        <taxon>Heunggongvirae</taxon>
        <taxon>Uroviricota</taxon>
        <taxon>Caudoviricetes</taxon>
    </lineage>
</organism>
<reference evidence="1" key="1">
    <citation type="journal article" date="2021" name="Proc. Natl. Acad. Sci. U.S.A.">
        <title>A Catalog of Tens of Thousands of Viruses from Human Metagenomes Reveals Hidden Associations with Chronic Diseases.</title>
        <authorList>
            <person name="Tisza M.J."/>
            <person name="Buck C.B."/>
        </authorList>
    </citation>
    <scope>NUCLEOTIDE SEQUENCE</scope>
    <source>
        <strain evidence="1">CthWs11</strain>
    </source>
</reference>
<sequence>MGKIVVKGDWNQHDVRIHSMGLNRADAAKMLLAAFISITETLDDDIKKATFLAALSCCRDEVYSPKIEVIK</sequence>
<evidence type="ECO:0000313" key="1">
    <source>
        <dbReference type="EMBL" id="DAG05167.1"/>
    </source>
</evidence>
<accession>A0A8S5VEV3</accession>
<proteinExistence type="predicted"/>
<dbReference type="EMBL" id="BK016251">
    <property type="protein sequence ID" value="DAG05167.1"/>
    <property type="molecule type" value="Genomic_DNA"/>
</dbReference>
<name>A0A8S5VEV3_9CAUD</name>